<reference evidence="3" key="1">
    <citation type="submission" date="2018-03" db="EMBL/GenBank/DDBJ databases">
        <authorList>
            <person name="Guldener U."/>
        </authorList>
    </citation>
    <scope>NUCLEOTIDE SEQUENCE</scope>
</reference>
<gene>
    <name evidence="3" type="ORF">DNG_09801</name>
</gene>
<dbReference type="EMBL" id="ONZQ02000018">
    <property type="protein sequence ID" value="SPO07107.1"/>
    <property type="molecule type" value="Genomic_DNA"/>
</dbReference>
<comment type="caution">
    <text evidence="3">The sequence shown here is derived from an EMBL/GenBank/DDBJ whole genome shotgun (WGS) entry which is preliminary data.</text>
</comment>
<name>A0AAE8N8N2_9PEZI</name>
<dbReference type="AlphaFoldDB" id="A0AAE8N8N2"/>
<protein>
    <submittedName>
        <fullName evidence="3">Uncharacterized protein</fullName>
    </submittedName>
</protein>
<feature type="compositionally biased region" description="Low complexity" evidence="1">
    <location>
        <begin position="258"/>
        <end position="276"/>
    </location>
</feature>
<feature type="region of interest" description="Disordered" evidence="1">
    <location>
        <begin position="251"/>
        <end position="291"/>
    </location>
</feature>
<evidence type="ECO:0000256" key="2">
    <source>
        <dbReference type="SAM" id="SignalP"/>
    </source>
</evidence>
<evidence type="ECO:0000313" key="3">
    <source>
        <dbReference type="EMBL" id="SPO07107.1"/>
    </source>
</evidence>
<accession>A0AAE8N8N2</accession>
<sequence>MRSPTILALALTLCAPATAHPSAKGMKPSPAPEKLSSFKWTYPFTDEAMTGWTASCTAVKAFSAREYTLHDLANPFPKGLGAWVDGLKGFFSGREYPGAWGGWDKHLHDRTIVYMEYEEVPLRVREWIEEQERGDLAGKGLFAVFEKPAAGEKGEGEREGKEGSVIGETVKVGEVVDRSGDGGKVVMFAPGALYEILPLWVADGSDCQDVLLDLSNYQPTHADGAVVAWPKKTNPTKEKVISIEITASQLAPKPVGSEPEVVAEGGDAAEGAAAAEETGKVEAEGKGKDEL</sequence>
<evidence type="ECO:0000256" key="1">
    <source>
        <dbReference type="SAM" id="MobiDB-lite"/>
    </source>
</evidence>
<organism evidence="3 4">
    <name type="scientific">Cephalotrichum gorgonifer</name>
    <dbReference type="NCBI Taxonomy" id="2041049"/>
    <lineage>
        <taxon>Eukaryota</taxon>
        <taxon>Fungi</taxon>
        <taxon>Dikarya</taxon>
        <taxon>Ascomycota</taxon>
        <taxon>Pezizomycotina</taxon>
        <taxon>Sordariomycetes</taxon>
        <taxon>Hypocreomycetidae</taxon>
        <taxon>Microascales</taxon>
        <taxon>Microascaceae</taxon>
        <taxon>Cephalotrichum</taxon>
    </lineage>
</organism>
<evidence type="ECO:0000313" key="4">
    <source>
        <dbReference type="Proteomes" id="UP001187682"/>
    </source>
</evidence>
<keyword evidence="2" id="KW-0732">Signal</keyword>
<feature type="compositionally biased region" description="Basic and acidic residues" evidence="1">
    <location>
        <begin position="277"/>
        <end position="291"/>
    </location>
</feature>
<proteinExistence type="predicted"/>
<keyword evidence="4" id="KW-1185">Reference proteome</keyword>
<feature type="chain" id="PRO_5042084935" evidence="2">
    <location>
        <begin position="20"/>
        <end position="291"/>
    </location>
</feature>
<dbReference type="Proteomes" id="UP001187682">
    <property type="component" value="Unassembled WGS sequence"/>
</dbReference>
<feature type="signal peptide" evidence="2">
    <location>
        <begin position="1"/>
        <end position="19"/>
    </location>
</feature>